<sequence length="236" mass="25925">MTSNNMPDMTGVMLPGGRYAPITDAIGFLEADFAQVVEADSRWRASLGGYRSRPVSGTLPTLLDSLLPLTAPLSRHVWVETTGSWTAYFDNFVDGSDTFGPVSYLARQLGCRGFAIGCREGTPARDAARSFAMYGAEQTDWLNVVRSVAAVQEDGRWTWSAQGAPQPFEDVTTYQRRLVRDRLTPGMLAAYCGALGIRPFDESFYGAAGQITQNIRAMQNVRTETLQQARARHGLE</sequence>
<dbReference type="RefSeq" id="WP_170038209.1">
    <property type="nucleotide sequence ID" value="NZ_JABDTL010000002.1"/>
</dbReference>
<accession>A0A841H3N1</accession>
<proteinExistence type="predicted"/>
<dbReference type="AlphaFoldDB" id="A0A841H3N1"/>
<gene>
    <name evidence="1" type="ORF">HNQ61_004178</name>
</gene>
<dbReference type="EMBL" id="JACHIA010000015">
    <property type="protein sequence ID" value="MBB6072516.1"/>
    <property type="molecule type" value="Genomic_DNA"/>
</dbReference>
<name>A0A841H3N1_9BACT</name>
<protein>
    <submittedName>
        <fullName evidence="1">Uncharacterized protein</fullName>
    </submittedName>
</protein>
<dbReference type="Proteomes" id="UP000582837">
    <property type="component" value="Unassembled WGS sequence"/>
</dbReference>
<comment type="caution">
    <text evidence="1">The sequence shown here is derived from an EMBL/GenBank/DDBJ whole genome shotgun (WGS) entry which is preliminary data.</text>
</comment>
<reference evidence="1 2" key="1">
    <citation type="submission" date="2020-08" db="EMBL/GenBank/DDBJ databases">
        <title>Genomic Encyclopedia of Type Strains, Phase IV (KMG-IV): sequencing the most valuable type-strain genomes for metagenomic binning, comparative biology and taxonomic classification.</title>
        <authorList>
            <person name="Goeker M."/>
        </authorList>
    </citation>
    <scope>NUCLEOTIDE SEQUENCE [LARGE SCALE GENOMIC DNA]</scope>
    <source>
        <strain evidence="1 2">DSM 29007</strain>
    </source>
</reference>
<organism evidence="1 2">
    <name type="scientific">Longimicrobium terrae</name>
    <dbReference type="NCBI Taxonomy" id="1639882"/>
    <lineage>
        <taxon>Bacteria</taxon>
        <taxon>Pseudomonadati</taxon>
        <taxon>Gemmatimonadota</taxon>
        <taxon>Longimicrobiia</taxon>
        <taxon>Longimicrobiales</taxon>
        <taxon>Longimicrobiaceae</taxon>
        <taxon>Longimicrobium</taxon>
    </lineage>
</organism>
<keyword evidence="2" id="KW-1185">Reference proteome</keyword>
<evidence type="ECO:0000313" key="2">
    <source>
        <dbReference type="Proteomes" id="UP000582837"/>
    </source>
</evidence>
<evidence type="ECO:0000313" key="1">
    <source>
        <dbReference type="EMBL" id="MBB6072516.1"/>
    </source>
</evidence>